<dbReference type="PANTHER" id="PTHR47800">
    <property type="entry name" value="C2 DOMAIN-CONTAINING PROTEIN"/>
    <property type="match status" value="1"/>
</dbReference>
<feature type="region of interest" description="Disordered" evidence="1">
    <location>
        <begin position="352"/>
        <end position="386"/>
    </location>
</feature>
<dbReference type="PROSITE" id="PS50004">
    <property type="entry name" value="C2"/>
    <property type="match status" value="1"/>
</dbReference>
<feature type="region of interest" description="Disordered" evidence="1">
    <location>
        <begin position="237"/>
        <end position="256"/>
    </location>
</feature>
<dbReference type="SUPFAM" id="SSF49562">
    <property type="entry name" value="C2 domain (Calcium/lipid-binding domain, CaLB)"/>
    <property type="match status" value="1"/>
</dbReference>
<dbReference type="InterPro" id="IPR035892">
    <property type="entry name" value="C2_domain_sf"/>
</dbReference>
<proteinExistence type="predicted"/>
<accession>A0A9P1BKK2</accession>
<protein>
    <submittedName>
        <fullName evidence="6">Calmodulin</fullName>
    </submittedName>
</protein>
<feature type="compositionally biased region" description="Basic and acidic residues" evidence="1">
    <location>
        <begin position="457"/>
        <end position="475"/>
    </location>
</feature>
<evidence type="ECO:0000313" key="6">
    <source>
        <dbReference type="EMBL" id="CAL4760673.1"/>
    </source>
</evidence>
<dbReference type="InterPro" id="IPR041489">
    <property type="entry name" value="PDZ_6"/>
</dbReference>
<feature type="domain" description="PDZ" evidence="4">
    <location>
        <begin position="575"/>
        <end position="655"/>
    </location>
</feature>
<keyword evidence="7" id="KW-1185">Reference proteome</keyword>
<comment type="caution">
    <text evidence="5">The sequence shown here is derived from an EMBL/GenBank/DDBJ whole genome shotgun (WGS) entry which is preliminary data.</text>
</comment>
<dbReference type="GO" id="GO:0010628">
    <property type="term" value="P:positive regulation of gene expression"/>
    <property type="evidence" value="ECO:0007669"/>
    <property type="project" value="TreeGrafter"/>
</dbReference>
<dbReference type="Pfam" id="PF00168">
    <property type="entry name" value="C2"/>
    <property type="match status" value="1"/>
</dbReference>
<dbReference type="EMBL" id="CAMXCT030000069">
    <property type="protein sequence ID" value="CAL4760673.1"/>
    <property type="molecule type" value="Genomic_DNA"/>
</dbReference>
<evidence type="ECO:0000259" key="3">
    <source>
        <dbReference type="PROSITE" id="PS50004"/>
    </source>
</evidence>
<feature type="domain" description="C2" evidence="3">
    <location>
        <begin position="667"/>
        <end position="789"/>
    </location>
</feature>
<gene>
    <name evidence="5" type="ORF">C1SCF055_LOCUS1874</name>
</gene>
<evidence type="ECO:0000256" key="1">
    <source>
        <dbReference type="SAM" id="MobiDB-lite"/>
    </source>
</evidence>
<feature type="region of interest" description="Disordered" evidence="1">
    <location>
        <begin position="153"/>
        <end position="183"/>
    </location>
</feature>
<keyword evidence="2" id="KW-1133">Transmembrane helix</keyword>
<name>A0A9P1BKK2_9DINO</name>
<dbReference type="SUPFAM" id="SSF50156">
    <property type="entry name" value="PDZ domain-like"/>
    <property type="match status" value="1"/>
</dbReference>
<dbReference type="InterPro" id="IPR036034">
    <property type="entry name" value="PDZ_sf"/>
</dbReference>
<dbReference type="CDD" id="cd00030">
    <property type="entry name" value="C2"/>
    <property type="match status" value="1"/>
</dbReference>
<dbReference type="Pfam" id="PF17820">
    <property type="entry name" value="PDZ_6"/>
    <property type="match status" value="1"/>
</dbReference>
<feature type="transmembrane region" description="Helical" evidence="2">
    <location>
        <begin position="70"/>
        <end position="88"/>
    </location>
</feature>
<dbReference type="AlphaFoldDB" id="A0A9P1BKK2"/>
<dbReference type="SMART" id="SM00239">
    <property type="entry name" value="C2"/>
    <property type="match status" value="1"/>
</dbReference>
<organism evidence="5">
    <name type="scientific">Cladocopium goreaui</name>
    <dbReference type="NCBI Taxonomy" id="2562237"/>
    <lineage>
        <taxon>Eukaryota</taxon>
        <taxon>Sar</taxon>
        <taxon>Alveolata</taxon>
        <taxon>Dinophyceae</taxon>
        <taxon>Suessiales</taxon>
        <taxon>Symbiodiniaceae</taxon>
        <taxon>Cladocopium</taxon>
    </lineage>
</organism>
<dbReference type="InterPro" id="IPR011992">
    <property type="entry name" value="EF-hand-dom_pair"/>
</dbReference>
<dbReference type="InterPro" id="IPR001478">
    <property type="entry name" value="PDZ"/>
</dbReference>
<feature type="region of interest" description="Disordered" evidence="1">
    <location>
        <begin position="456"/>
        <end position="475"/>
    </location>
</feature>
<dbReference type="Proteomes" id="UP001152797">
    <property type="component" value="Unassembled WGS sequence"/>
</dbReference>
<evidence type="ECO:0000313" key="5">
    <source>
        <dbReference type="EMBL" id="CAI3973361.1"/>
    </source>
</evidence>
<dbReference type="EMBL" id="CAMXCT020000069">
    <property type="protein sequence ID" value="CAL1126736.1"/>
    <property type="molecule type" value="Genomic_DNA"/>
</dbReference>
<dbReference type="Gene3D" id="2.30.42.10">
    <property type="match status" value="1"/>
</dbReference>
<dbReference type="InterPro" id="IPR000008">
    <property type="entry name" value="C2_dom"/>
</dbReference>
<evidence type="ECO:0000256" key="2">
    <source>
        <dbReference type="SAM" id="Phobius"/>
    </source>
</evidence>
<dbReference type="SUPFAM" id="SSF47473">
    <property type="entry name" value="EF-hand"/>
    <property type="match status" value="2"/>
</dbReference>
<keyword evidence="2" id="KW-0472">Membrane</keyword>
<dbReference type="SMART" id="SM00228">
    <property type="entry name" value="PDZ"/>
    <property type="match status" value="1"/>
</dbReference>
<reference evidence="5" key="1">
    <citation type="submission" date="2022-10" db="EMBL/GenBank/DDBJ databases">
        <authorList>
            <person name="Chen Y."/>
            <person name="Dougan E. K."/>
            <person name="Chan C."/>
            <person name="Rhodes N."/>
            <person name="Thang M."/>
        </authorList>
    </citation>
    <scope>NUCLEOTIDE SEQUENCE</scope>
</reference>
<reference evidence="6 7" key="2">
    <citation type="submission" date="2024-05" db="EMBL/GenBank/DDBJ databases">
        <authorList>
            <person name="Chen Y."/>
            <person name="Shah S."/>
            <person name="Dougan E. K."/>
            <person name="Thang M."/>
            <person name="Chan C."/>
        </authorList>
    </citation>
    <scope>NUCLEOTIDE SEQUENCE [LARGE SCALE GENOMIC DNA]</scope>
</reference>
<evidence type="ECO:0000259" key="4">
    <source>
        <dbReference type="PROSITE" id="PS50106"/>
    </source>
</evidence>
<dbReference type="PANTHER" id="PTHR47800:SF5">
    <property type="entry name" value="FER-1-LIKE PROTEIN 6"/>
    <property type="match status" value="1"/>
</dbReference>
<sequence>MRKCPFLGELTARPSELGPTGGKTPPVSRCQHGTGIIFSFFWGRIGYLSHDILKRSESSIKTYQKHSKAIYFYPISILCLYILITFNLCLIHDFSADRDGRKARKASWAPWPARKSRCHGGVPREIAMIWAHVQKGTINTHYTPEMIKWEETPASHSATPRQGSIPALTAPRPPTAECPPQRTPRLKQHVISPARLGHSIHINKTGFLEDRAATARGGSRRGLENTAPELSWWSFTATGPRPSERPVSSGCASARTRHRLERSDAWKGAERTVGDLRRTQELPVDEPADTCRDSALHTHAALQTQAFVKSFMAITDKRFTSKGESVVEVDTALSSKKSTVAMPMAQMKLAQTLERLSAPKKRRGRARQNAGDREKGPEQSSEEMQLELQKKKLKEHTIRRVIAGDGYQEYEGDSRLPADRQSTYAMDELSGRELTSTEKSNITAVFRELLKTSGVTERAEQRKDGRDAKAEEENVRGPSGAVISWNEVAKTLRGRLSNAHVQRLGVYFGLKGLKGKIRQNLYVERLGLLVTASPERRLRIAFGLLDVGGDGVIGRRDVFAALAATRFEDPGFTDFVTAVFTQPGAYGIHFADSDTPSLLVVDVVTESPAEKQGVRLGSRLAKINGMHVDRLTPEEVRALLMNPARPMSMTFRSRPQEPSDSAAGIIEPADLKRLLAALRMDFVTRRVKILVAHAKNLKSPDQHFTNSNPYCQVEVEGKPRTRWQTKALPENLDPEWKEEREIADFAVGATLKFTVRDKDFGTKEDDILGIATLHSSRFQHSIFDGELPLYDENMRQKTNSLLTVRVGLSGEGGVGLTDFEKVFHDGEPSFLQKLQEVMTGCVQKKNEHQIQPVKIQVCFLSATGLRNADTAAYAACETHNKAKFDKIRPKTVSETLDLVAIGTEKPQVVEYMPGEALRFAVFDGPKAENAELLGSHVFASERFWPAGFEGTLQLAEEQSRREKKSNVMLKVKVVTPESALPHQFAAAVKESSGVNGLERFEVEMKELRARMPFLNEADFVWHTRVFEALRDEDWLVQRARLITSADKIFGIPVGHIAGRLFESISPKGQAIGVLDWGMFMQKHRGNTWDAQQERLNLTFTLYDLDGDGMLSLADAISLSSEVVRLEKIYGEDSNSIGVCEEMRWLYGLIANAADGGRDGGRLDLQVFKQLRPDPSLMAAMSKCLDALARVGR</sequence>
<keyword evidence="2" id="KW-0812">Transmembrane</keyword>
<dbReference type="OrthoDB" id="446710at2759"/>
<dbReference type="PROSITE" id="PS50106">
    <property type="entry name" value="PDZ"/>
    <property type="match status" value="1"/>
</dbReference>
<evidence type="ECO:0000313" key="7">
    <source>
        <dbReference type="Proteomes" id="UP001152797"/>
    </source>
</evidence>
<dbReference type="Gene3D" id="2.60.40.150">
    <property type="entry name" value="C2 domain"/>
    <property type="match status" value="1"/>
</dbReference>
<dbReference type="EMBL" id="CAMXCT010000069">
    <property type="protein sequence ID" value="CAI3973361.1"/>
    <property type="molecule type" value="Genomic_DNA"/>
</dbReference>